<sequence>MMIIEILCVGNELLSGITLNTNAHWIAAQVAKAGGTVSRVTVVRDELSAISSAVNESLGRKPDILVTTGGLGATYDDMTLEGVAQALGRKAVLDKTAVEMLKTSYKRRHLRYRINKVRLKMATIPEGSVPIENPVGSAPSVMLDIGTRVFCVPGVPTEMKAVFKKHILPLVQKGVGSFVSREANYFVMGVSEGMIAPALVKIVDANSRDAVYLKTHPRGYYKKTTPRIRVHLVCKGADKEHVARMLARISGQLLKDIARLGGRIEE</sequence>
<dbReference type="Gene3D" id="3.40.980.10">
    <property type="entry name" value="MoaB/Mog-like domain"/>
    <property type="match status" value="1"/>
</dbReference>
<dbReference type="OrthoDB" id="372037at2157"/>
<dbReference type="CDD" id="cd00885">
    <property type="entry name" value="cinA"/>
    <property type="match status" value="1"/>
</dbReference>
<dbReference type="Pfam" id="PF00994">
    <property type="entry name" value="MoCF_biosynth"/>
    <property type="match status" value="1"/>
</dbReference>
<reference evidence="2 3" key="1">
    <citation type="journal article" date="2014" name="PLoS ONE">
        <title>Genome Sequence of Candidatus Nitrososphaera evergladensis from Group I.1b Enriched from Everglades Soil Reveals Novel Genomic Features of the Ammonia-Oxidizing Archaea.</title>
        <authorList>
            <person name="Zhalnina K.V."/>
            <person name="Dias R."/>
            <person name="Leonard M.T."/>
            <person name="Dorr de Quadros P."/>
            <person name="Camargo F.A."/>
            <person name="Drew J.C."/>
            <person name="Farmerie W.G."/>
            <person name="Daroub S.H."/>
            <person name="Triplett E.W."/>
        </authorList>
    </citation>
    <scope>NUCLEOTIDE SEQUENCE [LARGE SCALE GENOMIC DNA]</scope>
    <source>
        <strain evidence="2 3">SR1</strain>
    </source>
</reference>
<proteinExistence type="predicted"/>
<accession>A0A075MLT6</accession>
<dbReference type="HOGENOM" id="CLU_030805_0_5_2"/>
<dbReference type="GeneID" id="41595970"/>
<dbReference type="KEGG" id="nev:NTE_00016"/>
<protein>
    <submittedName>
        <fullName evidence="2">Putative nuleotide-utilizing enzyme, moeA</fullName>
    </submittedName>
</protein>
<feature type="domain" description="MoaB/Mog" evidence="1">
    <location>
        <begin position="5"/>
        <end position="173"/>
    </location>
</feature>
<evidence type="ECO:0000259" key="1">
    <source>
        <dbReference type="SMART" id="SM00852"/>
    </source>
</evidence>
<dbReference type="InterPro" id="IPR050101">
    <property type="entry name" value="CinA"/>
</dbReference>
<dbReference type="STRING" id="1459636.NTE_00016"/>
<name>A0A075MLT6_9ARCH</name>
<dbReference type="Proteomes" id="UP000028194">
    <property type="component" value="Chromosome"/>
</dbReference>
<dbReference type="InterPro" id="IPR001453">
    <property type="entry name" value="MoaB/Mog_dom"/>
</dbReference>
<evidence type="ECO:0000313" key="3">
    <source>
        <dbReference type="Proteomes" id="UP000028194"/>
    </source>
</evidence>
<evidence type="ECO:0000313" key="2">
    <source>
        <dbReference type="EMBL" id="AIF82100.1"/>
    </source>
</evidence>
<dbReference type="SMART" id="SM00852">
    <property type="entry name" value="MoCF_biosynth"/>
    <property type="match status" value="1"/>
</dbReference>
<dbReference type="EMBL" id="CP007174">
    <property type="protein sequence ID" value="AIF82100.1"/>
    <property type="molecule type" value="Genomic_DNA"/>
</dbReference>
<dbReference type="InterPro" id="IPR036425">
    <property type="entry name" value="MoaB/Mog-like_dom_sf"/>
</dbReference>
<dbReference type="SUPFAM" id="SSF53218">
    <property type="entry name" value="Molybdenum cofactor biosynthesis proteins"/>
    <property type="match status" value="1"/>
</dbReference>
<dbReference type="PANTHER" id="PTHR13939:SF0">
    <property type="entry name" value="NMN AMIDOHYDROLASE-LIKE PROTEIN YFAY"/>
    <property type="match status" value="1"/>
</dbReference>
<dbReference type="RefSeq" id="WP_148699171.1">
    <property type="nucleotide sequence ID" value="NZ_CP007174.1"/>
</dbReference>
<dbReference type="eggNOG" id="arCOG00215">
    <property type="taxonomic scope" value="Archaea"/>
</dbReference>
<organism evidence="2 3">
    <name type="scientific">Candidatus Nitrososphaera evergladensis SR1</name>
    <dbReference type="NCBI Taxonomy" id="1459636"/>
    <lineage>
        <taxon>Archaea</taxon>
        <taxon>Nitrososphaerota</taxon>
        <taxon>Nitrososphaeria</taxon>
        <taxon>Nitrososphaerales</taxon>
        <taxon>Nitrososphaeraceae</taxon>
        <taxon>Nitrososphaera</taxon>
    </lineage>
</organism>
<gene>
    <name evidence="2" type="ORF">NTE_00016</name>
</gene>
<keyword evidence="3" id="KW-1185">Reference proteome</keyword>
<dbReference type="AlphaFoldDB" id="A0A075MLT6"/>
<dbReference type="PANTHER" id="PTHR13939">
    <property type="entry name" value="NICOTINAMIDE-NUCLEOTIDE AMIDOHYDROLASE PNCC"/>
    <property type="match status" value="1"/>
</dbReference>